<organism evidence="2 3">
    <name type="scientific">Micromonas commoda (strain RCC299 / NOUM17 / CCMP2709)</name>
    <name type="common">Picoplanktonic green alga</name>
    <dbReference type="NCBI Taxonomy" id="296587"/>
    <lineage>
        <taxon>Eukaryota</taxon>
        <taxon>Viridiplantae</taxon>
        <taxon>Chlorophyta</taxon>
        <taxon>Mamiellophyceae</taxon>
        <taxon>Mamiellales</taxon>
        <taxon>Mamiellaceae</taxon>
        <taxon>Micromonas</taxon>
    </lineage>
</organism>
<feature type="region of interest" description="Disordered" evidence="1">
    <location>
        <begin position="1"/>
        <end position="85"/>
    </location>
</feature>
<evidence type="ECO:0000313" key="3">
    <source>
        <dbReference type="Proteomes" id="UP000002009"/>
    </source>
</evidence>
<name>C1EB04_MICCC</name>
<reference evidence="2 3" key="1">
    <citation type="journal article" date="2009" name="Science">
        <title>Green evolution and dynamic adaptations revealed by genomes of the marine picoeukaryotes Micromonas.</title>
        <authorList>
            <person name="Worden A.Z."/>
            <person name="Lee J.H."/>
            <person name="Mock T."/>
            <person name="Rouze P."/>
            <person name="Simmons M.P."/>
            <person name="Aerts A.L."/>
            <person name="Allen A.E."/>
            <person name="Cuvelier M.L."/>
            <person name="Derelle E."/>
            <person name="Everett M.V."/>
            <person name="Foulon E."/>
            <person name="Grimwood J."/>
            <person name="Gundlach H."/>
            <person name="Henrissat B."/>
            <person name="Napoli C."/>
            <person name="McDonald S.M."/>
            <person name="Parker M.S."/>
            <person name="Rombauts S."/>
            <person name="Salamov A."/>
            <person name="Von Dassow P."/>
            <person name="Badger J.H."/>
            <person name="Coutinho P.M."/>
            <person name="Demir E."/>
            <person name="Dubchak I."/>
            <person name="Gentemann C."/>
            <person name="Eikrem W."/>
            <person name="Gready J.E."/>
            <person name="John U."/>
            <person name="Lanier W."/>
            <person name="Lindquist E.A."/>
            <person name="Lucas S."/>
            <person name="Mayer K.F."/>
            <person name="Moreau H."/>
            <person name="Not F."/>
            <person name="Otillar R."/>
            <person name="Panaud O."/>
            <person name="Pangilinan J."/>
            <person name="Paulsen I."/>
            <person name="Piegu B."/>
            <person name="Poliakov A."/>
            <person name="Robbens S."/>
            <person name="Schmutz J."/>
            <person name="Toulza E."/>
            <person name="Wyss T."/>
            <person name="Zelensky A."/>
            <person name="Zhou K."/>
            <person name="Armbrust E.V."/>
            <person name="Bhattacharya D."/>
            <person name="Goodenough U.W."/>
            <person name="Van de Peer Y."/>
            <person name="Grigoriev I.V."/>
        </authorList>
    </citation>
    <scope>NUCLEOTIDE SEQUENCE [LARGE SCALE GENOMIC DNA]</scope>
    <source>
        <strain evidence="3">RCC299 / NOUM17</strain>
    </source>
</reference>
<dbReference type="OMA" id="MDRESHA"/>
<feature type="compositionally biased region" description="Polar residues" evidence="1">
    <location>
        <begin position="24"/>
        <end position="57"/>
    </location>
</feature>
<dbReference type="RefSeq" id="XP_002503687.1">
    <property type="nucleotide sequence ID" value="XM_002503641.1"/>
</dbReference>
<feature type="compositionally biased region" description="Low complexity" evidence="1">
    <location>
        <begin position="153"/>
        <end position="171"/>
    </location>
</feature>
<dbReference type="GeneID" id="8245332"/>
<keyword evidence="3" id="KW-1185">Reference proteome</keyword>
<protein>
    <submittedName>
        <fullName evidence="2">Uncharacterized protein</fullName>
    </submittedName>
</protein>
<dbReference type="EMBL" id="CP001328">
    <property type="protein sequence ID" value="ACO64945.1"/>
    <property type="molecule type" value="Genomic_DNA"/>
</dbReference>
<dbReference type="Proteomes" id="UP000002009">
    <property type="component" value="Chromosome 7"/>
</dbReference>
<feature type="region of interest" description="Disordered" evidence="1">
    <location>
        <begin position="118"/>
        <end position="172"/>
    </location>
</feature>
<dbReference type="AlphaFoldDB" id="C1EB04"/>
<dbReference type="InParanoid" id="C1EB04"/>
<evidence type="ECO:0000313" key="2">
    <source>
        <dbReference type="EMBL" id="ACO64945.1"/>
    </source>
</evidence>
<accession>C1EB04</accession>
<evidence type="ECO:0000256" key="1">
    <source>
        <dbReference type="SAM" id="MobiDB-lite"/>
    </source>
</evidence>
<dbReference type="KEGG" id="mis:MICPUN_60259"/>
<gene>
    <name evidence="2" type="ORF">MICPUN_60259</name>
</gene>
<proteinExistence type="predicted"/>
<sequence>MGGTASKFKPTPAGGSRRADTPFNAYTSGARRNSSGYVVTPQDSGGTCASLFRSKTSVARPEDAAPARRPTRKPSDPNDAVFSPSHAHPMVANLISELAQSGILAELDSTAREVAAGRVSPFDDGDRPDGPDPSAPVKIRARSILRRNSSITAPDPNAPAAPDAPLAPGAPRVGTAARKLTWSSFERVQVYDVDDKSRQCSFVQPGLPRRKSTGSSTIVSRSTTHSHSASFFRDLSAYAASLSSDAQLCDDTRGGGGFAMDRESHAAAARIAQQLTRHEIHAGGTASLDPVARCGKMLRRKVTPRVAAMVEDAAFRAKLAAAAVVDAGYGTHVGDLPRDADGEIVDLDPASFGPAGVVVERPKAVATAGDALLSWISAECETRIREREETNASVESMDGDVVRLLARVDAMCDAIPSRRLARALRDLHRARLRLVDARAKARALDATRDYLRGIVLDARDVGEEASARASGGGRVDLSRAGEPCETMAGEFFYCLALGGMLR</sequence>